<dbReference type="EMBL" id="FPLJ01000038">
    <property type="protein sequence ID" value="SGY87720.1"/>
    <property type="molecule type" value="Genomic_DNA"/>
</dbReference>
<proteinExistence type="predicted"/>
<comment type="caution">
    <text evidence="1">The sequence shown here is derived from an EMBL/GenBank/DDBJ whole genome shotgun (WGS) entry which is preliminary data.</text>
</comment>
<name>A0ABY1HA93_9GAMM</name>
<dbReference type="RefSeq" id="WP_075471576.1">
    <property type="nucleotide sequence ID" value="NZ_CAWQZC010000075.1"/>
</dbReference>
<accession>A0ABY1HA93</accession>
<organism evidence="1 2">
    <name type="scientific">Moritella viscosa</name>
    <dbReference type="NCBI Taxonomy" id="80854"/>
    <lineage>
        <taxon>Bacteria</taxon>
        <taxon>Pseudomonadati</taxon>
        <taxon>Pseudomonadota</taxon>
        <taxon>Gammaproteobacteria</taxon>
        <taxon>Alteromonadales</taxon>
        <taxon>Moritellaceae</taxon>
        <taxon>Moritella</taxon>
    </lineage>
</organism>
<sequence length="122" mass="13823">MADIFIDLDNAVYSPTVDLTLLDIVKRLDSCWCEKATCITQESDGDVWYWDAPVEEVILARSKADFDTGLMPLVGFKSLVRNVYFEIDDESFVAKDWKTAVVTKEEFIADTTVIKIDTDKEG</sequence>
<gene>
    <name evidence="1" type="ORF">MT2528_1336</name>
</gene>
<reference evidence="1 2" key="1">
    <citation type="submission" date="2016-11" db="EMBL/GenBank/DDBJ databases">
        <authorList>
            <person name="Klemetsen T."/>
        </authorList>
    </citation>
    <scope>NUCLEOTIDE SEQUENCE [LARGE SCALE GENOMIC DNA]</scope>
    <source>
        <strain evidence="1">MT 2528</strain>
    </source>
</reference>
<evidence type="ECO:0000313" key="2">
    <source>
        <dbReference type="Proteomes" id="UP000182660"/>
    </source>
</evidence>
<dbReference type="Proteomes" id="UP000182660">
    <property type="component" value="Unassembled WGS sequence"/>
</dbReference>
<keyword evidence="2" id="KW-1185">Reference proteome</keyword>
<dbReference type="GeneID" id="61295245"/>
<evidence type="ECO:0000313" key="1">
    <source>
        <dbReference type="EMBL" id="SGY87720.1"/>
    </source>
</evidence>
<protein>
    <submittedName>
        <fullName evidence="1">Uncharacterized protein</fullName>
    </submittedName>
</protein>